<evidence type="ECO:0000313" key="1">
    <source>
        <dbReference type="EMBL" id="KAF5221317.1"/>
    </source>
</evidence>
<dbReference type="Proteomes" id="UP000583944">
    <property type="component" value="Unassembled WGS sequence"/>
</dbReference>
<proteinExistence type="predicted"/>
<accession>A0A7J6Y3Q9</accession>
<gene>
    <name evidence="1" type="ORF">ECC02_005559</name>
</gene>
<dbReference type="VEuPathDB" id="TriTrypDB:ECC02_005559"/>
<comment type="caution">
    <text evidence="1">The sequence shown here is derived from an EMBL/GenBank/DDBJ whole genome shotgun (WGS) entry which is preliminary data.</text>
</comment>
<dbReference type="EMBL" id="JABDHM010000038">
    <property type="protein sequence ID" value="KAF5221317.1"/>
    <property type="molecule type" value="Genomic_DNA"/>
</dbReference>
<sequence>MRNKLISDVEISIKSSLIFRCFDTIPAQLSAPFLSPHCASATANTSSPTLTRPGTRSEVISPPSSLNSLQLANDIDVVPVNGSKAAPACSACAAPSVPKHIITASRSSTAEVNTRRDMLGLCGSLSLPSLLLPLDPVPRRRLCVRGAITAATRESIEICVCGRCVCCCWSFQCLRISQWRLAFSRNFLPSVCVREAEREEKTSQAKR</sequence>
<reference evidence="1 2" key="1">
    <citation type="journal article" date="2019" name="Genome Biol. Evol.">
        <title>Nanopore Sequencing Significantly Improves Genome Assembly of the Protozoan Parasite Trypanosoma cruzi.</title>
        <authorList>
            <person name="Diaz-Viraque F."/>
            <person name="Pita S."/>
            <person name="Greif G."/>
            <person name="de Souza R.C.M."/>
            <person name="Iraola G."/>
            <person name="Robello C."/>
        </authorList>
    </citation>
    <scope>NUCLEOTIDE SEQUENCE [LARGE SCALE GENOMIC DNA]</scope>
    <source>
        <strain evidence="1 2">Berenice</strain>
    </source>
</reference>
<evidence type="ECO:0000313" key="2">
    <source>
        <dbReference type="Proteomes" id="UP000583944"/>
    </source>
</evidence>
<organism evidence="1 2">
    <name type="scientific">Trypanosoma cruzi</name>
    <dbReference type="NCBI Taxonomy" id="5693"/>
    <lineage>
        <taxon>Eukaryota</taxon>
        <taxon>Discoba</taxon>
        <taxon>Euglenozoa</taxon>
        <taxon>Kinetoplastea</taxon>
        <taxon>Metakinetoplastina</taxon>
        <taxon>Trypanosomatida</taxon>
        <taxon>Trypanosomatidae</taxon>
        <taxon>Trypanosoma</taxon>
        <taxon>Schizotrypanum</taxon>
    </lineage>
</organism>
<dbReference type="AlphaFoldDB" id="A0A7J6Y3Q9"/>
<name>A0A7J6Y3Q9_TRYCR</name>
<protein>
    <submittedName>
        <fullName evidence="1">Uncharacterized protein</fullName>
    </submittedName>
</protein>